<organism evidence="5 6">
    <name type="scientific">Ambispora leptoticha</name>
    <dbReference type="NCBI Taxonomy" id="144679"/>
    <lineage>
        <taxon>Eukaryota</taxon>
        <taxon>Fungi</taxon>
        <taxon>Fungi incertae sedis</taxon>
        <taxon>Mucoromycota</taxon>
        <taxon>Glomeromycotina</taxon>
        <taxon>Glomeromycetes</taxon>
        <taxon>Archaeosporales</taxon>
        <taxon>Ambisporaceae</taxon>
        <taxon>Ambispora</taxon>
    </lineage>
</organism>
<dbReference type="InterPro" id="IPR015421">
    <property type="entry name" value="PyrdxlP-dep_Trfase_major"/>
</dbReference>
<keyword evidence="3 4" id="KW-0456">Lyase</keyword>
<keyword evidence="2 4" id="KW-0663">Pyridoxal phosphate</keyword>
<evidence type="ECO:0000256" key="1">
    <source>
        <dbReference type="ARBA" id="ARBA00001933"/>
    </source>
</evidence>
<evidence type="ECO:0000256" key="4">
    <source>
        <dbReference type="RuleBase" id="RU000382"/>
    </source>
</evidence>
<evidence type="ECO:0000256" key="2">
    <source>
        <dbReference type="ARBA" id="ARBA00022898"/>
    </source>
</evidence>
<dbReference type="GO" id="GO:0019752">
    <property type="term" value="P:carboxylic acid metabolic process"/>
    <property type="evidence" value="ECO:0007669"/>
    <property type="project" value="InterPro"/>
</dbReference>
<proteinExistence type="inferred from homology"/>
<dbReference type="Gene3D" id="3.40.640.10">
    <property type="entry name" value="Type I PLP-dependent aspartate aminotransferase-like (Major domain)"/>
    <property type="match status" value="1"/>
</dbReference>
<dbReference type="AlphaFoldDB" id="A0A9N9GQE2"/>
<evidence type="ECO:0000256" key="3">
    <source>
        <dbReference type="ARBA" id="ARBA00023239"/>
    </source>
</evidence>
<reference evidence="5" key="1">
    <citation type="submission" date="2021-06" db="EMBL/GenBank/DDBJ databases">
        <authorList>
            <person name="Kallberg Y."/>
            <person name="Tangrot J."/>
            <person name="Rosling A."/>
        </authorList>
    </citation>
    <scope>NUCLEOTIDE SEQUENCE</scope>
    <source>
        <strain evidence="5">FL130A</strain>
    </source>
</reference>
<dbReference type="PANTHER" id="PTHR42735:SF4">
    <property type="entry name" value="PYRIDOXAL PHOSPHATE-DEPENDENT DECARBOXYLASE FAMILY PROTEIN"/>
    <property type="match status" value="1"/>
</dbReference>
<sequence length="343" mass="39078">MTDPFVQENNAWFFGPRAENQEFVRKFYRDEKITLIRTRNSSPERWRSRQSSIELWRLNSNLASIDQEKQTVDNDNLPKIRSWGHVTCDGSLVSPLNSPNAWKTTVRKISYLRITPHGNCSISGQPLNIPERLYQKHGIKSQFLQTVFNDYSIQTLGKDYLEQKFGITKPSLYLISTTKHYSWPKGCANLKKISVDDATRMDINKLAKILMKYVKNKQAVYAVVAIIGSTEQGACDPLANIVALRDRYQCKYGLSFIHGDAACGGYFRSMLVKPHMNTKSDGRLEVHEEEPHEITWSSAYILRPEEESIGVYDVEGSKPGAVPVAVWLSHDIIGLHQNGYGDY</sequence>
<dbReference type="EMBL" id="CAJVPS010006158">
    <property type="protein sequence ID" value="CAG8622345.1"/>
    <property type="molecule type" value="Genomic_DNA"/>
</dbReference>
<comment type="caution">
    <text evidence="5">The sequence shown here is derived from an EMBL/GenBank/DDBJ whole genome shotgun (WGS) entry which is preliminary data.</text>
</comment>
<keyword evidence="6" id="KW-1185">Reference proteome</keyword>
<dbReference type="Pfam" id="PF00282">
    <property type="entry name" value="Pyridoxal_deC"/>
    <property type="match status" value="1"/>
</dbReference>
<dbReference type="Proteomes" id="UP000789508">
    <property type="component" value="Unassembled WGS sequence"/>
</dbReference>
<comment type="similarity">
    <text evidence="4">Belongs to the group II decarboxylase family.</text>
</comment>
<evidence type="ECO:0000313" key="6">
    <source>
        <dbReference type="Proteomes" id="UP000789508"/>
    </source>
</evidence>
<protein>
    <submittedName>
        <fullName evidence="5">11682_t:CDS:1</fullName>
    </submittedName>
</protein>
<dbReference type="InterPro" id="IPR002129">
    <property type="entry name" value="PyrdxlP-dep_de-COase"/>
</dbReference>
<evidence type="ECO:0000313" key="5">
    <source>
        <dbReference type="EMBL" id="CAG8622345.1"/>
    </source>
</evidence>
<dbReference type="GO" id="GO:0016830">
    <property type="term" value="F:carbon-carbon lyase activity"/>
    <property type="evidence" value="ECO:0007669"/>
    <property type="project" value="InterPro"/>
</dbReference>
<name>A0A9N9GQE2_9GLOM</name>
<dbReference type="OrthoDB" id="2435917at2759"/>
<dbReference type="SUPFAM" id="SSF53383">
    <property type="entry name" value="PLP-dependent transferases"/>
    <property type="match status" value="1"/>
</dbReference>
<comment type="cofactor">
    <cofactor evidence="1 4">
        <name>pyridoxal 5'-phosphate</name>
        <dbReference type="ChEBI" id="CHEBI:597326"/>
    </cofactor>
</comment>
<dbReference type="GO" id="GO:0030170">
    <property type="term" value="F:pyridoxal phosphate binding"/>
    <property type="evidence" value="ECO:0007669"/>
    <property type="project" value="InterPro"/>
</dbReference>
<dbReference type="PANTHER" id="PTHR42735">
    <property type="match status" value="1"/>
</dbReference>
<dbReference type="InterPro" id="IPR050477">
    <property type="entry name" value="GrpII_AminoAcid_Decarb"/>
</dbReference>
<accession>A0A9N9GQE2</accession>
<dbReference type="InterPro" id="IPR015424">
    <property type="entry name" value="PyrdxlP-dep_Trfase"/>
</dbReference>
<gene>
    <name evidence="5" type="ORF">ALEPTO_LOCUS9017</name>
</gene>